<protein>
    <recommendedName>
        <fullName evidence="5">DUF4191 domain-containing protein</fullName>
    </recommendedName>
</protein>
<dbReference type="EMBL" id="BJYK01000001">
    <property type="protein sequence ID" value="GEN78644.1"/>
    <property type="molecule type" value="Genomic_DNA"/>
</dbReference>
<keyword evidence="2" id="KW-0812">Transmembrane</keyword>
<name>A0A511YTX3_9CELL</name>
<evidence type="ECO:0000256" key="1">
    <source>
        <dbReference type="SAM" id="MobiDB-lite"/>
    </source>
</evidence>
<keyword evidence="2" id="KW-0472">Membrane</keyword>
<dbReference type="AlphaFoldDB" id="A0A511YTX3"/>
<gene>
    <name evidence="3" type="ORF">AFE02nite_03780</name>
</gene>
<keyword evidence="4" id="KW-1185">Reference proteome</keyword>
<evidence type="ECO:0000313" key="3">
    <source>
        <dbReference type="EMBL" id="GEN78644.1"/>
    </source>
</evidence>
<reference evidence="3 4" key="1">
    <citation type="submission" date="2019-07" db="EMBL/GenBank/DDBJ databases">
        <title>Whole genome shotgun sequence of Actinotalea fermentans NBRC 105374.</title>
        <authorList>
            <person name="Hosoyama A."/>
            <person name="Uohara A."/>
            <person name="Ohji S."/>
            <person name="Ichikawa N."/>
        </authorList>
    </citation>
    <scope>NUCLEOTIDE SEQUENCE [LARGE SCALE GENOMIC DNA]</scope>
    <source>
        <strain evidence="3 4">NBRC 105374</strain>
    </source>
</reference>
<sequence length="246" mass="27243">MATRLPAMARSTDASPKAPKAPKVKKQRWYATLWQAYRMTAEVDPSITWWLVGIFVVVMGAATGVGIGTGRLWYFLVIGVPVALIGMMFLLARRAEAAGYKRIEGQPGASLSAVRTVRGWDFPDDPVDMNPKTLDIVFRGSGRGGVVLVSEGPSHRVTRMLDDQRKRVTRVLPNVPVTVIQCGDEKDQVPLRNLAKRIRKIRPTLDKRATDEVAKRLHALGGARLPVPKGVDPYRARPDRKGMRGR</sequence>
<evidence type="ECO:0000313" key="4">
    <source>
        <dbReference type="Proteomes" id="UP000321484"/>
    </source>
</evidence>
<dbReference type="InterPro" id="IPR025445">
    <property type="entry name" value="DUF4191"/>
</dbReference>
<evidence type="ECO:0008006" key="5">
    <source>
        <dbReference type="Google" id="ProtNLM"/>
    </source>
</evidence>
<proteinExistence type="predicted"/>
<evidence type="ECO:0000256" key="2">
    <source>
        <dbReference type="SAM" id="Phobius"/>
    </source>
</evidence>
<accession>A0A511YTX3</accession>
<feature type="region of interest" description="Disordered" evidence="1">
    <location>
        <begin position="1"/>
        <end position="21"/>
    </location>
</feature>
<feature type="transmembrane region" description="Helical" evidence="2">
    <location>
        <begin position="47"/>
        <end position="67"/>
    </location>
</feature>
<keyword evidence="2" id="KW-1133">Transmembrane helix</keyword>
<organism evidence="3 4">
    <name type="scientific">Actinotalea fermentans</name>
    <dbReference type="NCBI Taxonomy" id="43671"/>
    <lineage>
        <taxon>Bacteria</taxon>
        <taxon>Bacillati</taxon>
        <taxon>Actinomycetota</taxon>
        <taxon>Actinomycetes</taxon>
        <taxon>Micrococcales</taxon>
        <taxon>Cellulomonadaceae</taxon>
        <taxon>Actinotalea</taxon>
    </lineage>
</organism>
<dbReference type="Proteomes" id="UP000321484">
    <property type="component" value="Unassembled WGS sequence"/>
</dbReference>
<dbReference type="Pfam" id="PF13829">
    <property type="entry name" value="DUF4191"/>
    <property type="match status" value="1"/>
</dbReference>
<feature type="transmembrane region" description="Helical" evidence="2">
    <location>
        <begin position="73"/>
        <end position="92"/>
    </location>
</feature>
<comment type="caution">
    <text evidence="3">The sequence shown here is derived from an EMBL/GenBank/DDBJ whole genome shotgun (WGS) entry which is preliminary data.</text>
</comment>